<dbReference type="Pfam" id="PF13289">
    <property type="entry name" value="SIR2_2"/>
    <property type="match status" value="1"/>
</dbReference>
<proteinExistence type="predicted"/>
<dbReference type="EMBL" id="JABWCS010000221">
    <property type="protein sequence ID" value="NUU64128.1"/>
    <property type="molecule type" value="Genomic_DNA"/>
</dbReference>
<keyword evidence="2" id="KW-1185">Reference proteome</keyword>
<reference evidence="1" key="1">
    <citation type="submission" date="2020-06" db="EMBL/GenBank/DDBJ databases">
        <title>Paenibacillus sp. nov., isolated from soil.</title>
        <authorList>
            <person name="Seo Y.L."/>
        </authorList>
    </citation>
    <scope>NUCLEOTIDE SEQUENCE [LARGE SCALE GENOMIC DNA]</scope>
    <source>
        <strain evidence="1">JW14</strain>
    </source>
</reference>
<dbReference type="SUPFAM" id="SSF52540">
    <property type="entry name" value="P-loop containing nucleoside triphosphate hydrolases"/>
    <property type="match status" value="1"/>
</dbReference>
<dbReference type="InterPro" id="IPR027417">
    <property type="entry name" value="P-loop_NTPase"/>
</dbReference>
<accession>A0A850ESF3</accession>
<gene>
    <name evidence="1" type="ORF">HPT30_27635</name>
</gene>
<dbReference type="RefSeq" id="WP_175374479.1">
    <property type="nucleotide sequence ID" value="NZ_JABWCS010000221.1"/>
</dbReference>
<sequence>MSNIRVLEMDNEHLKKDLIVFIKNNRLIPIIGSGFSRSSLTMNGKVPSGDDMKVYMLNKLKEKFPDENFSQDFSKIAQQYENHCDVRDRKKYLNDNFTNVKLEWYKKDFLKINWPYIYTLNIDDAIESNSNFNVVLPLNEVNEEYEMSLNNKSLYKLHGDARHYLMYKNSQMYIFSQHQYLNSLKQNNYMLNKISTDIRSNCAIFIGCSLSDEIDLLYSLNINGYTPPSMKSTYYVTDRDLSELQKKDLEIYGVDTIIKVDNYQDFYIYLSEINDMALKIPVSDIDNFLNPRIIYEKEGYNTNIEYIYKSNKIYDHFENDKTIILPNFCVQRDVFNDNEMFQKKFIEKNFVVVYGHRFSGKTYFLINLMNRLHNENYYFIPSHYKINKETFLLLIEAENSTLFFDTGSIDDTQIEIIHQRLNKIIKKNCRIVLSLDSSEKENINALNKFRKSTEIEEKISINYIDNKFSFIEVDSLNSKLDSSAIGRFKKNKNETSKKTSFTLLDNIFSIIRSAPENAMKNNYFKNIHELEIDNDRMVALIILATQNRLSAHDMSLYKLNESIGKFIEELEPISQFEYASEFEKNSLDHSGIKVIVNSRYWVLHELGEYSLLKKRIPLISRAYKRIVESILENYPSNYKGRRQAAKKISEYIKFDVINDIFPKEAKGSLLVIKDIYATLESLLNDDYQYFHQRAKSLAWTNDEGDLNKALIYAAKSKHDMETEITDYKLQFSYMHVCYTIASIQTKLAQINQYNNNEYTKNANQAIYEALKFKENLNYLKPSDGGQISRGSQNIIDFIKYMSINGGKFGLDSTLTNELFNKILKI</sequence>
<dbReference type="AlphaFoldDB" id="A0A850ESF3"/>
<organism evidence="1 2">
    <name type="scientific">Paenibacillus agri</name>
    <dbReference type="NCBI Taxonomy" id="2744309"/>
    <lineage>
        <taxon>Bacteria</taxon>
        <taxon>Bacillati</taxon>
        <taxon>Bacillota</taxon>
        <taxon>Bacilli</taxon>
        <taxon>Bacillales</taxon>
        <taxon>Paenibacillaceae</taxon>
        <taxon>Paenibacillus</taxon>
    </lineage>
</organism>
<comment type="caution">
    <text evidence="1">The sequence shown here is derived from an EMBL/GenBank/DDBJ whole genome shotgun (WGS) entry which is preliminary data.</text>
</comment>
<name>A0A850ESF3_9BACL</name>
<dbReference type="Proteomes" id="UP000564806">
    <property type="component" value="Unassembled WGS sequence"/>
</dbReference>
<evidence type="ECO:0000313" key="1">
    <source>
        <dbReference type="EMBL" id="NUU64128.1"/>
    </source>
</evidence>
<evidence type="ECO:0000313" key="2">
    <source>
        <dbReference type="Proteomes" id="UP000564806"/>
    </source>
</evidence>
<protein>
    <submittedName>
        <fullName evidence="1">SIR2 family protein</fullName>
    </submittedName>
</protein>